<keyword evidence="7" id="KW-1185">Reference proteome</keyword>
<evidence type="ECO:0000256" key="1">
    <source>
        <dbReference type="ARBA" id="ARBA00004906"/>
    </source>
</evidence>
<feature type="domain" description="SKP1 component POZ" evidence="4">
    <location>
        <begin position="134"/>
        <end position="197"/>
    </location>
</feature>
<dbReference type="SUPFAM" id="SSF54695">
    <property type="entry name" value="POZ domain"/>
    <property type="match status" value="1"/>
</dbReference>
<dbReference type="SUPFAM" id="SSF74788">
    <property type="entry name" value="Cullin repeat-like"/>
    <property type="match status" value="1"/>
</dbReference>
<comment type="similarity">
    <text evidence="2">Belongs to the SKP1 family.</text>
</comment>
<organism evidence="5 7">
    <name type="scientific">Medicago truncatula</name>
    <name type="common">Barrel medic</name>
    <name type="synonym">Medicago tribuloides</name>
    <dbReference type="NCBI Taxonomy" id="3880"/>
    <lineage>
        <taxon>Eukaryota</taxon>
        <taxon>Viridiplantae</taxon>
        <taxon>Streptophyta</taxon>
        <taxon>Embryophyta</taxon>
        <taxon>Tracheophyta</taxon>
        <taxon>Spermatophyta</taxon>
        <taxon>Magnoliopsida</taxon>
        <taxon>eudicotyledons</taxon>
        <taxon>Gunneridae</taxon>
        <taxon>Pentapetalae</taxon>
        <taxon>rosids</taxon>
        <taxon>fabids</taxon>
        <taxon>Fabales</taxon>
        <taxon>Fabaceae</taxon>
        <taxon>Papilionoideae</taxon>
        <taxon>50 kb inversion clade</taxon>
        <taxon>NPAAA clade</taxon>
        <taxon>Hologalegina</taxon>
        <taxon>IRL clade</taxon>
        <taxon>Trifolieae</taxon>
        <taxon>Medicago</taxon>
    </lineage>
</organism>
<dbReference type="HOGENOM" id="CLU_1139489_0_0_1"/>
<reference evidence="6" key="3">
    <citation type="submission" date="2015-04" db="UniProtKB">
        <authorList>
            <consortium name="EnsemblPlants"/>
        </authorList>
    </citation>
    <scope>IDENTIFICATION</scope>
    <source>
        <strain evidence="6">cv. Jemalong A17</strain>
    </source>
</reference>
<sequence length="244" mass="28057">MTMREFINLEEGLETIQKGITKLLNILEGLPEPNFTPEEHINLYTTVYNMSTQRPPHDYGLALYDKSKETCEYIVSKFLSSFVGIQIDPKRAEKKIDQTLAIKALDLYLELNDCSKIHKAKEEKMDRSPDVLSKKVNLVSSDGVVFEVDLGLALMSKRFEDIIDIETIPIGDVDTISVDEVNSKMLSMVVEYCKKHDKRQKYVDIKIWDAQFVDVDPKTLDDLETHARYLKIERLGNLAFYKEG</sequence>
<proteinExistence type="inferred from homology"/>
<dbReference type="GO" id="GO:0031146">
    <property type="term" value="P:SCF-dependent proteasomal ubiquitin-dependent protein catabolic process"/>
    <property type="evidence" value="ECO:0000318"/>
    <property type="project" value="GO_Central"/>
</dbReference>
<comment type="pathway">
    <text evidence="1">Protein modification; protein ubiquitination.</text>
</comment>
<reference evidence="5 7" key="1">
    <citation type="journal article" date="2011" name="Nature">
        <title>The Medicago genome provides insight into the evolution of rhizobial symbioses.</title>
        <authorList>
            <person name="Young N.D."/>
            <person name="Debelle F."/>
            <person name="Oldroyd G.E."/>
            <person name="Geurts R."/>
            <person name="Cannon S.B."/>
            <person name="Udvardi M.K."/>
            <person name="Benedito V.A."/>
            <person name="Mayer K.F."/>
            <person name="Gouzy J."/>
            <person name="Schoof H."/>
            <person name="Van de Peer Y."/>
            <person name="Proost S."/>
            <person name="Cook D.R."/>
            <person name="Meyers B.C."/>
            <person name="Spannagl M."/>
            <person name="Cheung F."/>
            <person name="De Mita S."/>
            <person name="Krishnakumar V."/>
            <person name="Gundlach H."/>
            <person name="Zhou S."/>
            <person name="Mudge J."/>
            <person name="Bharti A.K."/>
            <person name="Murray J.D."/>
            <person name="Naoumkina M.A."/>
            <person name="Rosen B."/>
            <person name="Silverstein K.A."/>
            <person name="Tang H."/>
            <person name="Rombauts S."/>
            <person name="Zhao P.X."/>
            <person name="Zhou P."/>
            <person name="Barbe V."/>
            <person name="Bardou P."/>
            <person name="Bechner M."/>
            <person name="Bellec A."/>
            <person name="Berger A."/>
            <person name="Berges H."/>
            <person name="Bidwell S."/>
            <person name="Bisseling T."/>
            <person name="Choisne N."/>
            <person name="Couloux A."/>
            <person name="Denny R."/>
            <person name="Deshpande S."/>
            <person name="Dai X."/>
            <person name="Doyle J.J."/>
            <person name="Dudez A.M."/>
            <person name="Farmer A.D."/>
            <person name="Fouteau S."/>
            <person name="Franken C."/>
            <person name="Gibelin C."/>
            <person name="Gish J."/>
            <person name="Goldstein S."/>
            <person name="Gonzalez A.J."/>
            <person name="Green P.J."/>
            <person name="Hallab A."/>
            <person name="Hartog M."/>
            <person name="Hua A."/>
            <person name="Humphray S.J."/>
            <person name="Jeong D.H."/>
            <person name="Jing Y."/>
            <person name="Jocker A."/>
            <person name="Kenton S.M."/>
            <person name="Kim D.J."/>
            <person name="Klee K."/>
            <person name="Lai H."/>
            <person name="Lang C."/>
            <person name="Lin S."/>
            <person name="Macmil S.L."/>
            <person name="Magdelenat G."/>
            <person name="Matthews L."/>
            <person name="McCorrison J."/>
            <person name="Monaghan E.L."/>
            <person name="Mun J.H."/>
            <person name="Najar F.Z."/>
            <person name="Nicholson C."/>
            <person name="Noirot C."/>
            <person name="O'Bleness M."/>
            <person name="Paule C.R."/>
            <person name="Poulain J."/>
            <person name="Prion F."/>
            <person name="Qin B."/>
            <person name="Qu C."/>
            <person name="Retzel E.F."/>
            <person name="Riddle C."/>
            <person name="Sallet E."/>
            <person name="Samain S."/>
            <person name="Samson N."/>
            <person name="Sanders I."/>
            <person name="Saurat O."/>
            <person name="Scarpelli C."/>
            <person name="Schiex T."/>
            <person name="Segurens B."/>
            <person name="Severin A.J."/>
            <person name="Sherrier D.J."/>
            <person name="Shi R."/>
            <person name="Sims S."/>
            <person name="Singer S.R."/>
            <person name="Sinharoy S."/>
            <person name="Sterck L."/>
            <person name="Viollet A."/>
            <person name="Wang B.B."/>
            <person name="Wang K."/>
            <person name="Wang M."/>
            <person name="Wang X."/>
            <person name="Warfsmann J."/>
            <person name="Weissenbach J."/>
            <person name="White D.D."/>
            <person name="White J.D."/>
            <person name="Wiley G.B."/>
            <person name="Wincker P."/>
            <person name="Xing Y."/>
            <person name="Yang L."/>
            <person name="Yao Z."/>
            <person name="Ying F."/>
            <person name="Zhai J."/>
            <person name="Zhou L."/>
            <person name="Zuber A."/>
            <person name="Denarie J."/>
            <person name="Dixon R.A."/>
            <person name="May G.D."/>
            <person name="Schwartz D.C."/>
            <person name="Rogers J."/>
            <person name="Quetier F."/>
            <person name="Town C.D."/>
            <person name="Roe B.A."/>
        </authorList>
    </citation>
    <scope>NUCLEOTIDE SEQUENCE [LARGE SCALE GENOMIC DNA]</scope>
    <source>
        <strain evidence="5">A17</strain>
        <strain evidence="6 7">cv. Jemalong A17</strain>
    </source>
</reference>
<dbReference type="STRING" id="3880.G7JI21"/>
<evidence type="ECO:0000259" key="4">
    <source>
        <dbReference type="Pfam" id="PF03931"/>
    </source>
</evidence>
<dbReference type="InterPro" id="IPR016159">
    <property type="entry name" value="Cullin_repeat-like_dom_sf"/>
</dbReference>
<dbReference type="Pfam" id="PF03931">
    <property type="entry name" value="Skp1_POZ"/>
    <property type="match status" value="1"/>
</dbReference>
<dbReference type="SMART" id="SM00512">
    <property type="entry name" value="Skp1"/>
    <property type="match status" value="1"/>
</dbReference>
<dbReference type="GO" id="GO:0016874">
    <property type="term" value="F:ligase activity"/>
    <property type="evidence" value="ECO:0007669"/>
    <property type="project" value="UniProtKB-KW"/>
</dbReference>
<dbReference type="PANTHER" id="PTHR11165">
    <property type="entry name" value="SKP1"/>
    <property type="match status" value="1"/>
</dbReference>
<dbReference type="EnsemblPlants" id="AES92608">
    <property type="protein sequence ID" value="AES92608"/>
    <property type="gene ID" value="MTR_4g131910"/>
</dbReference>
<evidence type="ECO:0000313" key="5">
    <source>
        <dbReference type="EMBL" id="AES92608.2"/>
    </source>
</evidence>
<evidence type="ECO:0000256" key="2">
    <source>
        <dbReference type="ARBA" id="ARBA00009993"/>
    </source>
</evidence>
<evidence type="ECO:0000256" key="3">
    <source>
        <dbReference type="ARBA" id="ARBA00022786"/>
    </source>
</evidence>
<dbReference type="EMBL" id="CM001220">
    <property type="protein sequence ID" value="AES92608.2"/>
    <property type="molecule type" value="Genomic_DNA"/>
</dbReference>
<protein>
    <submittedName>
        <fullName evidence="5">SCF ubiquitin ligase, SKP1 component</fullName>
    </submittedName>
</protein>
<evidence type="ECO:0000313" key="6">
    <source>
        <dbReference type="EnsemblPlants" id="AES92608"/>
    </source>
</evidence>
<dbReference type="Gene3D" id="1.20.1310.10">
    <property type="entry name" value="Cullin Repeats"/>
    <property type="match status" value="1"/>
</dbReference>
<dbReference type="GO" id="GO:0009867">
    <property type="term" value="P:jasmonic acid mediated signaling pathway"/>
    <property type="evidence" value="ECO:0007669"/>
    <property type="project" value="UniProtKB-ARBA"/>
</dbReference>
<dbReference type="SUPFAM" id="SSF81382">
    <property type="entry name" value="Skp1 dimerisation domain-like"/>
    <property type="match status" value="1"/>
</dbReference>
<dbReference type="InterPro" id="IPR001232">
    <property type="entry name" value="SKP1-like"/>
</dbReference>
<accession>A0A0C3X8N4</accession>
<dbReference type="GO" id="GO:0005737">
    <property type="term" value="C:cytoplasm"/>
    <property type="evidence" value="ECO:0000318"/>
    <property type="project" value="GO_Central"/>
</dbReference>
<reference evidence="5 7" key="2">
    <citation type="journal article" date="2014" name="BMC Genomics">
        <title>An improved genome release (version Mt4.0) for the model legume Medicago truncatula.</title>
        <authorList>
            <person name="Tang H."/>
            <person name="Krishnakumar V."/>
            <person name="Bidwell S."/>
            <person name="Rosen B."/>
            <person name="Chan A."/>
            <person name="Zhou S."/>
            <person name="Gentzbittel L."/>
            <person name="Childs K.L."/>
            <person name="Yandell M."/>
            <person name="Gundlach H."/>
            <person name="Mayer K.F."/>
            <person name="Schwartz D.C."/>
            <person name="Town C.D."/>
        </authorList>
    </citation>
    <scope>GENOME REANNOTATION</scope>
    <source>
        <strain evidence="6 7">cv. Jemalong A17</strain>
    </source>
</reference>
<dbReference type="InterPro" id="IPR036296">
    <property type="entry name" value="SKP1-like_dim_sf"/>
</dbReference>
<dbReference type="InterPro" id="IPR016897">
    <property type="entry name" value="SKP1"/>
</dbReference>
<name>G7JI21_MEDTR</name>
<evidence type="ECO:0000313" key="7">
    <source>
        <dbReference type="Proteomes" id="UP000002051"/>
    </source>
</evidence>
<keyword evidence="5" id="KW-0436">Ligase</keyword>
<dbReference type="eggNOG" id="KOG1724">
    <property type="taxonomic scope" value="Eukaryota"/>
</dbReference>
<dbReference type="PaxDb" id="3880-AES92608"/>
<keyword evidence="3" id="KW-0833">Ubl conjugation pathway</keyword>
<dbReference type="AlphaFoldDB" id="G7JI21"/>
<dbReference type="GO" id="GO:0005634">
    <property type="term" value="C:nucleus"/>
    <property type="evidence" value="ECO:0000318"/>
    <property type="project" value="GO_Central"/>
</dbReference>
<dbReference type="Gene3D" id="3.30.710.10">
    <property type="entry name" value="Potassium Channel Kv1.1, Chain A"/>
    <property type="match status" value="1"/>
</dbReference>
<dbReference type="InterPro" id="IPR011333">
    <property type="entry name" value="SKP1/BTB/POZ_sf"/>
</dbReference>
<gene>
    <name evidence="5" type="ordered locus">MTR_4g131910</name>
</gene>
<dbReference type="InterPro" id="IPR016073">
    <property type="entry name" value="Skp1_comp_POZ"/>
</dbReference>
<dbReference type="Proteomes" id="UP000002051">
    <property type="component" value="Chromosome 4"/>
</dbReference>
<dbReference type="eggNOG" id="KOG2166">
    <property type="taxonomic scope" value="Eukaryota"/>
</dbReference>
<dbReference type="GO" id="GO:0097602">
    <property type="term" value="F:cullin family protein binding"/>
    <property type="evidence" value="ECO:0000318"/>
    <property type="project" value="GO_Central"/>
</dbReference>
<accession>G7JI21</accession>